<keyword evidence="3 5" id="KW-0808">Transferase</keyword>
<keyword evidence="8" id="KW-1185">Reference proteome</keyword>
<reference evidence="7" key="1">
    <citation type="submission" date="2024-04" db="UniProtKB">
        <authorList>
            <consortium name="EnsemblMetazoa"/>
        </authorList>
    </citation>
    <scope>IDENTIFICATION</scope>
    <source>
        <strain evidence="7">EBRO</strain>
    </source>
</reference>
<keyword evidence="4 5" id="KW-0949">S-adenosyl-L-methionine</keyword>
<dbReference type="AlphaFoldDB" id="A0AAG5D4B0"/>
<comment type="function">
    <text evidence="5">S-adenosyl-L-methionine-dependent protein-lysine N-methyltransferase that methylates elongation factor 1-alpha.</text>
</comment>
<dbReference type="InterPro" id="IPR029063">
    <property type="entry name" value="SAM-dependent_MTases_sf"/>
</dbReference>
<evidence type="ECO:0000256" key="2">
    <source>
        <dbReference type="ARBA" id="ARBA00022603"/>
    </source>
</evidence>
<dbReference type="EnsemblMetazoa" id="ENSAATROPT006807">
    <property type="protein sequence ID" value="ENSAATROPP006132"/>
    <property type="gene ID" value="ENSAATROPG005546"/>
</dbReference>
<dbReference type="GO" id="GO:0032259">
    <property type="term" value="P:methylation"/>
    <property type="evidence" value="ECO:0007669"/>
    <property type="project" value="UniProtKB-KW"/>
</dbReference>
<proteinExistence type="inferred from homology"/>
<dbReference type="SUPFAM" id="SSF53335">
    <property type="entry name" value="S-adenosyl-L-methionine-dependent methyltransferases"/>
    <property type="match status" value="1"/>
</dbReference>
<dbReference type="Pfam" id="PF13847">
    <property type="entry name" value="Methyltransf_31"/>
    <property type="match status" value="1"/>
</dbReference>
<dbReference type="InterPro" id="IPR026635">
    <property type="entry name" value="Efm4/METTL10"/>
</dbReference>
<sequence length="225" mass="25525">MCEPVEELEGSELGTKDYWESSYSREIRNYRDHGDVGEVWFDEDSQNRIITWIAKQEEDIKADDSIIDLGCGNGMMLIELAREGYTKLTGIDYSPKAIELSKAICKDQDLTIEYKVVDLLSESEMTALGPFKVVHDKGTYDAISLHPEDAKNMRSLYISNVHRMLKDDGLFILTSCNWTESELVSSFGERFRLRTVIPTPTFKFGGKVGSVVTSIVFIKNDIDNK</sequence>
<dbReference type="Gene3D" id="3.40.50.150">
    <property type="entry name" value="Vaccinia Virus protein VP39"/>
    <property type="match status" value="1"/>
</dbReference>
<dbReference type="GO" id="GO:0005737">
    <property type="term" value="C:cytoplasm"/>
    <property type="evidence" value="ECO:0007669"/>
    <property type="project" value="UniProtKB-SubCell"/>
</dbReference>
<comment type="similarity">
    <text evidence="5">Belongs to the class I-like SAM-binding methyltransferase superfamily. EFM4 family.</text>
</comment>
<dbReference type="HAMAP" id="MF_03188">
    <property type="entry name" value="Methyltr_EFM4"/>
    <property type="match status" value="1"/>
</dbReference>
<evidence type="ECO:0000313" key="8">
    <source>
        <dbReference type="Proteomes" id="UP000075880"/>
    </source>
</evidence>
<dbReference type="PANTHER" id="PTHR12843">
    <property type="entry name" value="PROTEIN-LYSINE N-METHYLTRANSFERASE METTL10"/>
    <property type="match status" value="1"/>
</dbReference>
<dbReference type="PANTHER" id="PTHR12843:SF5">
    <property type="entry name" value="EEF1A LYSINE METHYLTRANSFERASE 2"/>
    <property type="match status" value="1"/>
</dbReference>
<accession>A0AAG5D4B0</accession>
<comment type="subcellular location">
    <subcellularLocation>
        <location evidence="5">Cytoplasm</location>
    </subcellularLocation>
</comment>
<evidence type="ECO:0000256" key="4">
    <source>
        <dbReference type="ARBA" id="ARBA00022691"/>
    </source>
</evidence>
<evidence type="ECO:0000256" key="1">
    <source>
        <dbReference type="ARBA" id="ARBA00022490"/>
    </source>
</evidence>
<keyword evidence="2 5" id="KW-0489">Methyltransferase</keyword>
<protein>
    <recommendedName>
        <fullName evidence="5">Protein-lysine N-methyltransferase</fullName>
        <ecNumber evidence="5">2.1.1.-</ecNumber>
    </recommendedName>
</protein>
<dbReference type="CDD" id="cd02440">
    <property type="entry name" value="AdoMet_MTases"/>
    <property type="match status" value="1"/>
</dbReference>
<dbReference type="FunFam" id="3.40.50.150:FF:000392">
    <property type="entry name" value="Protein-lysine N-methyltransferase Dere_GG24471"/>
    <property type="match status" value="1"/>
</dbReference>
<keyword evidence="1 5" id="KW-0963">Cytoplasm</keyword>
<evidence type="ECO:0000256" key="3">
    <source>
        <dbReference type="ARBA" id="ARBA00022679"/>
    </source>
</evidence>
<evidence type="ECO:0000256" key="5">
    <source>
        <dbReference type="HAMAP-Rule" id="MF_03188"/>
    </source>
</evidence>
<dbReference type="EC" id="2.1.1.-" evidence="5"/>
<evidence type="ECO:0000259" key="6">
    <source>
        <dbReference type="Pfam" id="PF13847"/>
    </source>
</evidence>
<evidence type="ECO:0000313" key="7">
    <source>
        <dbReference type="EnsemblMetazoa" id="ENSAATROPP006132"/>
    </source>
</evidence>
<dbReference type="Proteomes" id="UP000075880">
    <property type="component" value="Unassembled WGS sequence"/>
</dbReference>
<feature type="domain" description="Methyltransferase" evidence="6">
    <location>
        <begin position="61"/>
        <end position="189"/>
    </location>
</feature>
<dbReference type="InterPro" id="IPR025714">
    <property type="entry name" value="Methyltranfer_dom"/>
</dbReference>
<dbReference type="GO" id="GO:0016279">
    <property type="term" value="F:protein-lysine N-methyltransferase activity"/>
    <property type="evidence" value="ECO:0007669"/>
    <property type="project" value="UniProtKB-UniRule"/>
</dbReference>
<name>A0AAG5D4B0_ANOAO</name>
<organism evidence="7 8">
    <name type="scientific">Anopheles atroparvus</name>
    <name type="common">European mosquito</name>
    <dbReference type="NCBI Taxonomy" id="41427"/>
    <lineage>
        <taxon>Eukaryota</taxon>
        <taxon>Metazoa</taxon>
        <taxon>Ecdysozoa</taxon>
        <taxon>Arthropoda</taxon>
        <taxon>Hexapoda</taxon>
        <taxon>Insecta</taxon>
        <taxon>Pterygota</taxon>
        <taxon>Neoptera</taxon>
        <taxon>Endopterygota</taxon>
        <taxon>Diptera</taxon>
        <taxon>Nematocera</taxon>
        <taxon>Culicoidea</taxon>
        <taxon>Culicidae</taxon>
        <taxon>Anophelinae</taxon>
        <taxon>Anopheles</taxon>
    </lineage>
</organism>